<dbReference type="AlphaFoldDB" id="A0A6D2IK59"/>
<accession>A0A6D2IK59</accession>
<keyword evidence="3" id="KW-1185">Reference proteome</keyword>
<name>A0A6D2IK59_9BRAS</name>
<dbReference type="Proteomes" id="UP000467841">
    <property type="component" value="Unassembled WGS sequence"/>
</dbReference>
<reference evidence="2" key="1">
    <citation type="submission" date="2020-01" db="EMBL/GenBank/DDBJ databases">
        <authorList>
            <person name="Mishra B."/>
        </authorList>
    </citation>
    <scope>NUCLEOTIDE SEQUENCE [LARGE SCALE GENOMIC DNA]</scope>
</reference>
<comment type="caution">
    <text evidence="2">The sequence shown here is derived from an EMBL/GenBank/DDBJ whole genome shotgun (WGS) entry which is preliminary data.</text>
</comment>
<dbReference type="EMBL" id="CACVBM020001068">
    <property type="protein sequence ID" value="CAA7028414.1"/>
    <property type="molecule type" value="Genomic_DNA"/>
</dbReference>
<sequence length="114" mass="13254">MIELRIIKCKANELYFQNFSHTHQSNRKTLDSTYTMHSNNSHPLTFNYFRTVNQPLMHFKVLAWLKGGISTKKSSTASEFHSLVTSRRRRRVDEDDEALSSSSSSIAFRLQSRV</sequence>
<protein>
    <submittedName>
        <fullName evidence="2">Uncharacterized protein</fullName>
    </submittedName>
</protein>
<organism evidence="2 3">
    <name type="scientific">Microthlaspi erraticum</name>
    <dbReference type="NCBI Taxonomy" id="1685480"/>
    <lineage>
        <taxon>Eukaryota</taxon>
        <taxon>Viridiplantae</taxon>
        <taxon>Streptophyta</taxon>
        <taxon>Embryophyta</taxon>
        <taxon>Tracheophyta</taxon>
        <taxon>Spermatophyta</taxon>
        <taxon>Magnoliopsida</taxon>
        <taxon>eudicotyledons</taxon>
        <taxon>Gunneridae</taxon>
        <taxon>Pentapetalae</taxon>
        <taxon>rosids</taxon>
        <taxon>malvids</taxon>
        <taxon>Brassicales</taxon>
        <taxon>Brassicaceae</taxon>
        <taxon>Coluteocarpeae</taxon>
        <taxon>Microthlaspi</taxon>
    </lineage>
</organism>
<evidence type="ECO:0000313" key="3">
    <source>
        <dbReference type="Proteomes" id="UP000467841"/>
    </source>
</evidence>
<gene>
    <name evidence="2" type="ORF">MERR_LOCUS15649</name>
</gene>
<proteinExistence type="predicted"/>
<evidence type="ECO:0000313" key="2">
    <source>
        <dbReference type="EMBL" id="CAA7028414.1"/>
    </source>
</evidence>
<evidence type="ECO:0000256" key="1">
    <source>
        <dbReference type="SAM" id="MobiDB-lite"/>
    </source>
</evidence>
<feature type="region of interest" description="Disordered" evidence="1">
    <location>
        <begin position="91"/>
        <end position="114"/>
    </location>
</feature>